<dbReference type="Proteomes" id="UP000005262">
    <property type="component" value="Chromosome"/>
</dbReference>
<feature type="transmembrane region" description="Helical" evidence="1">
    <location>
        <begin position="181"/>
        <end position="202"/>
    </location>
</feature>
<reference evidence="4" key="2">
    <citation type="submission" date="2012-08" db="EMBL/GenBank/DDBJ databases">
        <title>Finished genome of Desulfosporosinus meridiei DSM 13257.</title>
        <authorList>
            <person name="Huntemann M."/>
            <person name="Wei C.-L."/>
            <person name="Han J."/>
            <person name="Detter J.C."/>
            <person name="Han C."/>
            <person name="Davenport K."/>
            <person name="Daligault H."/>
            <person name="Erkkila T."/>
            <person name="Gu W."/>
            <person name="Munk A.C.C."/>
            <person name="Teshima H."/>
            <person name="Xu Y."/>
            <person name="Chain P."/>
            <person name="Tapia R."/>
            <person name="Chen A."/>
            <person name="Krypides N."/>
            <person name="Mavromatis K."/>
            <person name="Markowitz V."/>
            <person name="Szeto E."/>
            <person name="Ivanova N."/>
            <person name="Mikhailova N."/>
            <person name="Ovchinnikova G."/>
            <person name="Pagani I."/>
            <person name="Pati A."/>
            <person name="Goodwin L."/>
            <person name="Peters L."/>
            <person name="Pitluck S."/>
            <person name="Woyke T."/>
            <person name="Pester M."/>
            <person name="Spring S."/>
            <person name="Ollivier B."/>
            <person name="Rattei T."/>
            <person name="Klenk H.-P."/>
            <person name="Wagner M."/>
            <person name="Loy A."/>
        </authorList>
    </citation>
    <scope>NUCLEOTIDE SEQUENCE [LARGE SCALE GENOMIC DNA]</scope>
    <source>
        <strain evidence="4">ATCC BAA-275 / DSM 13257 / NCIMB 13706 / S10</strain>
    </source>
</reference>
<dbReference type="eggNOG" id="COG3706">
    <property type="taxonomic scope" value="Bacteria"/>
</dbReference>
<gene>
    <name evidence="3" type="ordered locus">Desmer_2384</name>
</gene>
<protein>
    <submittedName>
        <fullName evidence="3">Diguanylate cyclase (GGDEF) domain-containing protein</fullName>
    </submittedName>
</protein>
<reference evidence="3 4" key="1">
    <citation type="journal article" date="2012" name="J. Bacteriol.">
        <title>Complete genome sequences of Desulfosporosinus orientis DSM765T, Desulfosporosinus youngiae DSM17734T, Desulfosporosinus meridiei DSM13257T, and Desulfosporosinus acidiphilus DSM22704T.</title>
        <authorList>
            <person name="Pester M."/>
            <person name="Brambilla E."/>
            <person name="Alazard D."/>
            <person name="Rattei T."/>
            <person name="Weinmaier T."/>
            <person name="Han J."/>
            <person name="Lucas S."/>
            <person name="Lapidus A."/>
            <person name="Cheng J.F."/>
            <person name="Goodwin L."/>
            <person name="Pitluck S."/>
            <person name="Peters L."/>
            <person name="Ovchinnikova G."/>
            <person name="Teshima H."/>
            <person name="Detter J.C."/>
            <person name="Han C.S."/>
            <person name="Tapia R."/>
            <person name="Land M.L."/>
            <person name="Hauser L."/>
            <person name="Kyrpides N.C."/>
            <person name="Ivanova N.N."/>
            <person name="Pagani I."/>
            <person name="Huntmann M."/>
            <person name="Wei C.L."/>
            <person name="Davenport K.W."/>
            <person name="Daligault H."/>
            <person name="Chain P.S."/>
            <person name="Chen A."/>
            <person name="Mavromatis K."/>
            <person name="Markowitz V."/>
            <person name="Szeto E."/>
            <person name="Mikhailova N."/>
            <person name="Pati A."/>
            <person name="Wagner M."/>
            <person name="Woyke T."/>
            <person name="Ollivier B."/>
            <person name="Klenk H.P."/>
            <person name="Spring S."/>
            <person name="Loy A."/>
        </authorList>
    </citation>
    <scope>NUCLEOTIDE SEQUENCE [LARGE SCALE GENOMIC DNA]</scope>
    <source>
        <strain evidence="4">ATCC BAA-275 / DSM 13257 / NCIMB 13706 / S10</strain>
    </source>
</reference>
<keyword evidence="4" id="KW-1185">Reference proteome</keyword>
<dbReference type="RefSeq" id="WP_014903222.1">
    <property type="nucleotide sequence ID" value="NC_018515.1"/>
</dbReference>
<evidence type="ECO:0000256" key="1">
    <source>
        <dbReference type="SAM" id="Phobius"/>
    </source>
</evidence>
<evidence type="ECO:0000313" key="3">
    <source>
        <dbReference type="EMBL" id="AFQ44308.1"/>
    </source>
</evidence>
<keyword evidence="1" id="KW-0812">Transmembrane</keyword>
<dbReference type="PROSITE" id="PS50887">
    <property type="entry name" value="GGDEF"/>
    <property type="match status" value="1"/>
</dbReference>
<evidence type="ECO:0000259" key="2">
    <source>
        <dbReference type="PROSITE" id="PS50887"/>
    </source>
</evidence>
<dbReference type="HOGENOM" id="CLU_000445_11_1_9"/>
<dbReference type="InterPro" id="IPR050469">
    <property type="entry name" value="Diguanylate_Cyclase"/>
</dbReference>
<dbReference type="NCBIfam" id="TIGR00254">
    <property type="entry name" value="GGDEF"/>
    <property type="match status" value="1"/>
</dbReference>
<accession>J7IZ36</accession>
<dbReference type="SMART" id="SM00267">
    <property type="entry name" value="GGDEF"/>
    <property type="match status" value="1"/>
</dbReference>
<feature type="transmembrane region" description="Helical" evidence="1">
    <location>
        <begin position="153"/>
        <end position="169"/>
    </location>
</feature>
<feature type="domain" description="GGDEF" evidence="2">
    <location>
        <begin position="273"/>
        <end position="410"/>
    </location>
</feature>
<proteinExistence type="predicted"/>
<dbReference type="InterPro" id="IPR029787">
    <property type="entry name" value="Nucleotide_cyclase"/>
</dbReference>
<evidence type="ECO:0000313" key="4">
    <source>
        <dbReference type="Proteomes" id="UP000005262"/>
    </source>
</evidence>
<feature type="transmembrane region" description="Helical" evidence="1">
    <location>
        <begin position="63"/>
        <end position="83"/>
    </location>
</feature>
<keyword evidence="1" id="KW-0472">Membrane</keyword>
<dbReference type="GO" id="GO:0043709">
    <property type="term" value="P:cell adhesion involved in single-species biofilm formation"/>
    <property type="evidence" value="ECO:0007669"/>
    <property type="project" value="TreeGrafter"/>
</dbReference>
<dbReference type="GO" id="GO:0052621">
    <property type="term" value="F:diguanylate cyclase activity"/>
    <property type="evidence" value="ECO:0007669"/>
    <property type="project" value="TreeGrafter"/>
</dbReference>
<organism evidence="3 4">
    <name type="scientific">Desulfosporosinus meridiei (strain ATCC BAA-275 / DSM 13257 / KCTC 12902 / NCIMB 13706 / S10)</name>
    <dbReference type="NCBI Taxonomy" id="768704"/>
    <lineage>
        <taxon>Bacteria</taxon>
        <taxon>Bacillati</taxon>
        <taxon>Bacillota</taxon>
        <taxon>Clostridia</taxon>
        <taxon>Eubacteriales</taxon>
        <taxon>Desulfitobacteriaceae</taxon>
        <taxon>Desulfosporosinus</taxon>
    </lineage>
</organism>
<dbReference type="EMBL" id="CP003629">
    <property type="protein sequence ID" value="AFQ44308.1"/>
    <property type="molecule type" value="Genomic_DNA"/>
</dbReference>
<dbReference type="Gene3D" id="3.30.70.270">
    <property type="match status" value="1"/>
</dbReference>
<feature type="transmembrane region" description="Helical" evidence="1">
    <location>
        <begin position="103"/>
        <end position="121"/>
    </location>
</feature>
<dbReference type="CDD" id="cd01949">
    <property type="entry name" value="GGDEF"/>
    <property type="match status" value="1"/>
</dbReference>
<dbReference type="InterPro" id="IPR000160">
    <property type="entry name" value="GGDEF_dom"/>
</dbReference>
<dbReference type="GO" id="GO:1902201">
    <property type="term" value="P:negative regulation of bacterial-type flagellum-dependent cell motility"/>
    <property type="evidence" value="ECO:0007669"/>
    <property type="project" value="TreeGrafter"/>
</dbReference>
<dbReference type="STRING" id="768704.Desmer_2384"/>
<dbReference type="OrthoDB" id="9783388at2"/>
<sequence length="411" mass="47062">MEAKDLYQINIAESQNDHFRRSTLAENFQRGKILAIVMIIFDIVLAGVDISAAILKLDGRFHFSYYLIMYVLMILINGIYLLYIKRVGNIENKSIAQLRNLEIGLLVYITLIISWGSIVSLMDQKLYGQLMVFMVNMIICSVIYYLDHKKIMIPYVCSVLILLIGLPFFQDSNDILIGHYVNLSVFIIISWLASRIIFLSYYRDYKSNKMLQETNLILERKILENTVINSKLAALNLQLNELALIDELTGIPNRRSFRNHIDLGFERYVKDNSTLSIIMLDIDYFKQFNDIYGHNAGDKILRAVANQVNSVVRHDMDFVARWGGEEFIYGAFNSSAEEIERIAEAILSKVYDLKVPHRSSKKWGYITVSIGICTLKVNGKVDVSKCIEGADKALYLAKSQGRNCVRLTMPS</sequence>
<dbReference type="SUPFAM" id="SSF55073">
    <property type="entry name" value="Nucleotide cyclase"/>
    <property type="match status" value="1"/>
</dbReference>
<dbReference type="GO" id="GO:0005886">
    <property type="term" value="C:plasma membrane"/>
    <property type="evidence" value="ECO:0007669"/>
    <property type="project" value="TreeGrafter"/>
</dbReference>
<feature type="transmembrane region" description="Helical" evidence="1">
    <location>
        <begin position="33"/>
        <end position="57"/>
    </location>
</feature>
<dbReference type="Pfam" id="PF00990">
    <property type="entry name" value="GGDEF"/>
    <property type="match status" value="1"/>
</dbReference>
<dbReference type="PANTHER" id="PTHR45138">
    <property type="entry name" value="REGULATORY COMPONENTS OF SENSORY TRANSDUCTION SYSTEM"/>
    <property type="match status" value="1"/>
</dbReference>
<dbReference type="AlphaFoldDB" id="J7IZ36"/>
<keyword evidence="1" id="KW-1133">Transmembrane helix</keyword>
<dbReference type="FunFam" id="3.30.70.270:FF:000001">
    <property type="entry name" value="Diguanylate cyclase domain protein"/>
    <property type="match status" value="1"/>
</dbReference>
<dbReference type="InterPro" id="IPR043128">
    <property type="entry name" value="Rev_trsase/Diguanyl_cyclase"/>
</dbReference>
<feature type="transmembrane region" description="Helical" evidence="1">
    <location>
        <begin position="127"/>
        <end position="146"/>
    </location>
</feature>
<name>J7IZ36_DESMD</name>
<dbReference type="KEGG" id="dmi:Desmer_2384"/>
<dbReference type="PANTHER" id="PTHR45138:SF9">
    <property type="entry name" value="DIGUANYLATE CYCLASE DGCM-RELATED"/>
    <property type="match status" value="1"/>
</dbReference>